<dbReference type="Proteomes" id="UP000273641">
    <property type="component" value="Unassembled WGS sequence"/>
</dbReference>
<dbReference type="RefSeq" id="WP_025647715.1">
    <property type="nucleotide sequence ID" value="NZ_CABHIS010000001.1"/>
</dbReference>
<evidence type="ECO:0000313" key="1">
    <source>
        <dbReference type="EMBL" id="RQN26627.1"/>
    </source>
</evidence>
<gene>
    <name evidence="1" type="ORF">EHZ11_05665</name>
</gene>
<proteinExistence type="predicted"/>
<evidence type="ECO:0000313" key="2">
    <source>
        <dbReference type="Proteomes" id="UP000273641"/>
    </source>
</evidence>
<sequence>MENGAYLHNVAVSLQHTLGRVFNLGIKEQYEIADACTIQKSPYMWMVIMLMNKYSTFDMTIKDQIKDFIEKYCDCANKTMDEIDFIKVDKMVKEFKNIINVIKGE</sequence>
<accession>A0AAE8K8Q4</accession>
<name>A0AAE8K8Q4_CLOPF</name>
<comment type="caution">
    <text evidence="1">The sequence shown here is derived from an EMBL/GenBank/DDBJ whole genome shotgun (WGS) entry which is preliminary data.</text>
</comment>
<reference evidence="1 2" key="1">
    <citation type="submission" date="2018-11" db="EMBL/GenBank/DDBJ databases">
        <title>Draft genome sequences of potential pathogenic Clostridium perfringens from environmental surface water in the North West Province, South Africa.</title>
        <authorList>
            <person name="Fourie J.C.J."/>
            <person name="Sanko T.J."/>
            <person name="Bezuidenhout C."/>
            <person name="Mienie C."/>
            <person name="Adeleke R."/>
        </authorList>
    </citation>
    <scope>NUCLEOTIDE SEQUENCE [LARGE SCALE GENOMIC DNA]</scope>
    <source>
        <strain evidence="1 2">SC4-C13</strain>
    </source>
</reference>
<dbReference type="EMBL" id="RQNR01000001">
    <property type="protein sequence ID" value="RQN26627.1"/>
    <property type="molecule type" value="Genomic_DNA"/>
</dbReference>
<dbReference type="AlphaFoldDB" id="A0AAE8K8Q4"/>
<organism evidence="1 2">
    <name type="scientific">Clostridium perfringens</name>
    <dbReference type="NCBI Taxonomy" id="1502"/>
    <lineage>
        <taxon>Bacteria</taxon>
        <taxon>Bacillati</taxon>
        <taxon>Bacillota</taxon>
        <taxon>Clostridia</taxon>
        <taxon>Eubacteriales</taxon>
        <taxon>Clostridiaceae</taxon>
        <taxon>Clostridium</taxon>
    </lineage>
</organism>
<protein>
    <submittedName>
        <fullName evidence="1">Uncharacterized protein</fullName>
    </submittedName>
</protein>